<keyword evidence="3" id="KW-1133">Transmembrane helix</keyword>
<proteinExistence type="predicted"/>
<feature type="compositionally biased region" description="Low complexity" evidence="2">
    <location>
        <begin position="536"/>
        <end position="550"/>
    </location>
</feature>
<dbReference type="GO" id="GO:0005230">
    <property type="term" value="F:extracellular ligand-gated monoatomic ion channel activity"/>
    <property type="evidence" value="ECO:0007669"/>
    <property type="project" value="InterPro"/>
</dbReference>
<sequence>MRLLLFICIHLCLQAVLTQDEPEGIDDEGGDAEAFYNKTYSEYQTALEKAIFSNYVNTRRPVRNVSQPVEVSIHFHIVHVSINQEEQTMTVHGHLYMTWYDEYLGWDVNDFNGIRITRCSKWRVWQPKIKVANSVAGIYSAFEISSHAHVLVQTMGKEQAKVEMYPTFSIKVGCNFDYADYPRDINSCSLSVFAKQRMSEVRLKNYYNYPPTLSIGWGSQSDKRIISDFEILNVSHSITYYKHGNTTTLEPITANELAVSWSILHTTIFIKRHSVMFGVSMLLPCLVSAAFNILPFFLPSLNYAVYTLLSNVIIQAIFLQEIVNGMPLSASRVPSSVLFYSVTMFCNMISLVIHIFFVMIEQQATPFKLRPMIINLGKAIAERTPYKTASPIVALRGTIGMSTISATSGALVFSGATLIVSLFAAAAIFSQINSIWSELDAEMSTFKVLTDDLWQDMIGLGAGTPANRLRRQAYGGYGASGSQPPATTSSGSTPALNPTPSFTGYNMPNYMINRCVCAIENNCPPGPAGSEGDAGPDGLDGLDGVPGFDGQDATDISNEAPQGCFTCPQGLPGPQGPTGAPGIRGMRGARGQPGRPGRDGNPGMPGEMGPPGPPGSDGQPGKPGEKGDDAEKPVGRAGPRGPPGEQGPEGPEGSPGRDAYPGPQGPVGEPGVPGYQGAAGPDGEEGPMGPPGNPGKDAEYCKCPPRDANATNNPSSSYRRKKHRKH</sequence>
<dbReference type="GO" id="GO:0060102">
    <property type="term" value="C:cuticular extracellular matrix"/>
    <property type="evidence" value="ECO:0007669"/>
    <property type="project" value="TreeGrafter"/>
</dbReference>
<feature type="compositionally biased region" description="Low complexity" evidence="2">
    <location>
        <begin position="568"/>
        <end position="607"/>
    </location>
</feature>
<dbReference type="AlphaFoldDB" id="A0AA36GT16"/>
<evidence type="ECO:0000313" key="6">
    <source>
        <dbReference type="Proteomes" id="UP001176961"/>
    </source>
</evidence>
<dbReference type="Pfam" id="PF02931">
    <property type="entry name" value="Neur_chan_LBD"/>
    <property type="match status" value="1"/>
</dbReference>
<dbReference type="InterPro" id="IPR036734">
    <property type="entry name" value="Neur_chan_lig-bd_sf"/>
</dbReference>
<dbReference type="PANTHER" id="PTHR24637:SF393">
    <property type="entry name" value="CUTICLE COLLAGEN ROL-6"/>
    <property type="match status" value="1"/>
</dbReference>
<dbReference type="CDD" id="cd18989">
    <property type="entry name" value="LGIC_ECD_cation"/>
    <property type="match status" value="1"/>
</dbReference>
<feature type="region of interest" description="Disordered" evidence="2">
    <location>
        <begin position="528"/>
        <end position="726"/>
    </location>
</feature>
<evidence type="ECO:0000259" key="4">
    <source>
        <dbReference type="SMART" id="SM01088"/>
    </source>
</evidence>
<keyword evidence="1" id="KW-0677">Repeat</keyword>
<dbReference type="Pfam" id="PF01391">
    <property type="entry name" value="Collagen"/>
    <property type="match status" value="2"/>
</dbReference>
<dbReference type="PANTHER" id="PTHR24637">
    <property type="entry name" value="COLLAGEN"/>
    <property type="match status" value="1"/>
</dbReference>
<dbReference type="InterPro" id="IPR008160">
    <property type="entry name" value="Collagen"/>
</dbReference>
<dbReference type="Gene3D" id="2.70.170.10">
    <property type="entry name" value="Neurotransmitter-gated ion-channel ligand-binding domain"/>
    <property type="match status" value="1"/>
</dbReference>
<gene>
    <name evidence="5" type="ORF">CYNAS_LOCUS9591</name>
</gene>
<feature type="region of interest" description="Disordered" evidence="2">
    <location>
        <begin position="474"/>
        <end position="496"/>
    </location>
</feature>
<dbReference type="Pfam" id="PF01484">
    <property type="entry name" value="Col_cuticle_N"/>
    <property type="match status" value="1"/>
</dbReference>
<dbReference type="InterPro" id="IPR006202">
    <property type="entry name" value="Neur_chan_lig-bd"/>
</dbReference>
<dbReference type="InterPro" id="IPR002486">
    <property type="entry name" value="Col_cuticle_N"/>
</dbReference>
<dbReference type="GO" id="GO:0042329">
    <property type="term" value="F:structural constituent of collagen and cuticulin-based cuticle"/>
    <property type="evidence" value="ECO:0007669"/>
    <property type="project" value="TreeGrafter"/>
</dbReference>
<feature type="transmembrane region" description="Helical" evidence="3">
    <location>
        <begin position="410"/>
        <end position="429"/>
    </location>
</feature>
<accession>A0AA36GT16</accession>
<protein>
    <recommendedName>
        <fullName evidence="4">Nematode cuticle collagen N-terminal domain-containing protein</fullName>
    </recommendedName>
</protein>
<evidence type="ECO:0000256" key="2">
    <source>
        <dbReference type="SAM" id="MobiDB-lite"/>
    </source>
</evidence>
<reference evidence="5" key="1">
    <citation type="submission" date="2023-07" db="EMBL/GenBank/DDBJ databases">
        <authorList>
            <consortium name="CYATHOMIX"/>
        </authorList>
    </citation>
    <scope>NUCLEOTIDE SEQUENCE</scope>
    <source>
        <strain evidence="5">N/A</strain>
    </source>
</reference>
<dbReference type="SMART" id="SM01088">
    <property type="entry name" value="Col_cuticle_N"/>
    <property type="match status" value="1"/>
</dbReference>
<feature type="transmembrane region" description="Helical" evidence="3">
    <location>
        <begin position="338"/>
        <end position="360"/>
    </location>
</feature>
<organism evidence="5 6">
    <name type="scientific">Cylicocyclus nassatus</name>
    <name type="common">Nematode worm</name>
    <dbReference type="NCBI Taxonomy" id="53992"/>
    <lineage>
        <taxon>Eukaryota</taxon>
        <taxon>Metazoa</taxon>
        <taxon>Ecdysozoa</taxon>
        <taxon>Nematoda</taxon>
        <taxon>Chromadorea</taxon>
        <taxon>Rhabditida</taxon>
        <taxon>Rhabditina</taxon>
        <taxon>Rhabditomorpha</taxon>
        <taxon>Strongyloidea</taxon>
        <taxon>Strongylidae</taxon>
        <taxon>Cylicocyclus</taxon>
    </lineage>
</organism>
<dbReference type="EMBL" id="CATQJL010000223">
    <property type="protein sequence ID" value="CAJ0597608.1"/>
    <property type="molecule type" value="Genomic_DNA"/>
</dbReference>
<feature type="compositionally biased region" description="Basic and acidic residues" evidence="2">
    <location>
        <begin position="623"/>
        <end position="634"/>
    </location>
</feature>
<feature type="transmembrane region" description="Helical" evidence="3">
    <location>
        <begin position="301"/>
        <end position="318"/>
    </location>
</feature>
<evidence type="ECO:0000256" key="3">
    <source>
        <dbReference type="SAM" id="Phobius"/>
    </source>
</evidence>
<feature type="compositionally biased region" description="Polar residues" evidence="2">
    <location>
        <begin position="480"/>
        <end position="496"/>
    </location>
</feature>
<feature type="transmembrane region" description="Helical" evidence="3">
    <location>
        <begin position="275"/>
        <end position="294"/>
    </location>
</feature>
<comment type="caution">
    <text evidence="5">The sequence shown here is derived from an EMBL/GenBank/DDBJ whole genome shotgun (WGS) entry which is preliminary data.</text>
</comment>
<feature type="compositionally biased region" description="Low complexity" evidence="2">
    <location>
        <begin position="646"/>
        <end position="681"/>
    </location>
</feature>
<name>A0AA36GT16_CYLNA</name>
<keyword evidence="3" id="KW-0812">Transmembrane</keyword>
<evidence type="ECO:0000313" key="5">
    <source>
        <dbReference type="EMBL" id="CAJ0597608.1"/>
    </source>
</evidence>
<keyword evidence="3" id="KW-0472">Membrane</keyword>
<dbReference type="Proteomes" id="UP001176961">
    <property type="component" value="Unassembled WGS sequence"/>
</dbReference>
<keyword evidence="6" id="KW-1185">Reference proteome</keyword>
<feature type="domain" description="Nematode cuticle collagen N-terminal" evidence="4">
    <location>
        <begin position="405"/>
        <end position="457"/>
    </location>
</feature>
<dbReference type="SUPFAM" id="SSF63712">
    <property type="entry name" value="Nicotinic receptor ligand binding domain-like"/>
    <property type="match status" value="1"/>
</dbReference>
<evidence type="ECO:0000256" key="1">
    <source>
        <dbReference type="ARBA" id="ARBA00022737"/>
    </source>
</evidence>
<dbReference type="GO" id="GO:0016020">
    <property type="term" value="C:membrane"/>
    <property type="evidence" value="ECO:0007669"/>
    <property type="project" value="InterPro"/>
</dbReference>